<dbReference type="Proteomes" id="UP001281761">
    <property type="component" value="Unassembled WGS sequence"/>
</dbReference>
<feature type="signal peptide" evidence="1">
    <location>
        <begin position="1"/>
        <end position="16"/>
    </location>
</feature>
<evidence type="ECO:0000256" key="1">
    <source>
        <dbReference type="SAM" id="SignalP"/>
    </source>
</evidence>
<gene>
    <name evidence="2" type="ORF">BLNAU_6039</name>
</gene>
<keyword evidence="1" id="KW-0732">Signal</keyword>
<name>A0ABQ9Y5J8_9EUKA</name>
<keyword evidence="3" id="KW-1185">Reference proteome</keyword>
<dbReference type="EMBL" id="JARBJD010000033">
    <property type="protein sequence ID" value="KAK2959023.1"/>
    <property type="molecule type" value="Genomic_DNA"/>
</dbReference>
<accession>A0ABQ9Y5J8</accession>
<sequence length="104" mass="11692">MDFVLALPVCLSFTSALTFNVQDFKLPPSYSTLLDSDVERVVRDRELSQSEAKVLRSLRNEGYWDAIELLSLTPTDGNYRGRNVGASIEVLVSHGGNVQRRAYR</sequence>
<reference evidence="2 3" key="1">
    <citation type="journal article" date="2022" name="bioRxiv">
        <title>Genomics of Preaxostyla Flagellates Illuminates Evolutionary Transitions and the Path Towards Mitochondrial Loss.</title>
        <authorList>
            <person name="Novak L.V.F."/>
            <person name="Treitli S.C."/>
            <person name="Pyrih J."/>
            <person name="Halakuc P."/>
            <person name="Pipaliya S.V."/>
            <person name="Vacek V."/>
            <person name="Brzon O."/>
            <person name="Soukal P."/>
            <person name="Eme L."/>
            <person name="Dacks J.B."/>
            <person name="Karnkowska A."/>
            <person name="Elias M."/>
            <person name="Hampl V."/>
        </authorList>
    </citation>
    <scope>NUCLEOTIDE SEQUENCE [LARGE SCALE GENOMIC DNA]</scope>
    <source>
        <strain evidence="2">NAU3</strain>
        <tissue evidence="2">Gut</tissue>
    </source>
</reference>
<evidence type="ECO:0000313" key="3">
    <source>
        <dbReference type="Proteomes" id="UP001281761"/>
    </source>
</evidence>
<organism evidence="2 3">
    <name type="scientific">Blattamonas nauphoetae</name>
    <dbReference type="NCBI Taxonomy" id="2049346"/>
    <lineage>
        <taxon>Eukaryota</taxon>
        <taxon>Metamonada</taxon>
        <taxon>Preaxostyla</taxon>
        <taxon>Oxymonadida</taxon>
        <taxon>Blattamonas</taxon>
    </lineage>
</organism>
<feature type="chain" id="PRO_5047443269" evidence="1">
    <location>
        <begin position="17"/>
        <end position="104"/>
    </location>
</feature>
<evidence type="ECO:0000313" key="2">
    <source>
        <dbReference type="EMBL" id="KAK2959023.1"/>
    </source>
</evidence>
<protein>
    <submittedName>
        <fullName evidence="2">Uncharacterized protein</fullName>
    </submittedName>
</protein>
<proteinExistence type="predicted"/>
<comment type="caution">
    <text evidence="2">The sequence shown here is derived from an EMBL/GenBank/DDBJ whole genome shotgun (WGS) entry which is preliminary data.</text>
</comment>